<dbReference type="InterPro" id="IPR036188">
    <property type="entry name" value="FAD/NAD-bd_sf"/>
</dbReference>
<dbReference type="InterPro" id="IPR052189">
    <property type="entry name" value="L-asp_N-monooxygenase_NS-form"/>
</dbReference>
<dbReference type="EMBL" id="CP064056">
    <property type="protein sequence ID" value="QPM76136.1"/>
    <property type="molecule type" value="Genomic_DNA"/>
</dbReference>
<dbReference type="InterPro" id="IPR038732">
    <property type="entry name" value="HpyO/CreE_NAD-binding"/>
</dbReference>
<protein>
    <submittedName>
        <fullName evidence="2">FAD/NAD(P)-binding protein</fullName>
    </submittedName>
</protein>
<dbReference type="PANTHER" id="PTHR40254">
    <property type="entry name" value="BLR0577 PROTEIN"/>
    <property type="match status" value="1"/>
</dbReference>
<feature type="domain" description="FAD-dependent urate hydroxylase HpyO/Asp monooxygenase CreE-like FAD/NAD(P)-binding" evidence="1">
    <location>
        <begin position="4"/>
        <end position="158"/>
    </location>
</feature>
<reference evidence="2 3" key="1">
    <citation type="submission" date="2020-10" db="EMBL/GenBank/DDBJ databases">
        <title>Closed genome sequences of Staphylococcus lloydii sp. nov. and Staphylococcus durrellii sp. nov. Isolated from Captive Fruit Bats (Pteropus livingstonii).</title>
        <authorList>
            <person name="Fountain K."/>
        </authorList>
    </citation>
    <scope>NUCLEOTIDE SEQUENCE [LARGE SCALE GENOMIC DNA]</scope>
    <source>
        <strain evidence="2 3">23_2_7_LY</strain>
    </source>
</reference>
<evidence type="ECO:0000313" key="2">
    <source>
        <dbReference type="EMBL" id="QPM76136.1"/>
    </source>
</evidence>
<dbReference type="KEGG" id="sllo:ISP08_05430"/>
<dbReference type="RefSeq" id="WP_195717956.1">
    <property type="nucleotide sequence ID" value="NZ_CP064056.1"/>
</dbReference>
<sequence>MKIAIVGAGTAGVTLLKEMVKYDEFNDVSVDIYDNKVNMGQGVPFQNDSDQLLINLPARQMSINLDKPEEFFEWYEEQKEFKYMNPEYLPRFIFGHYMKSYLNKYNDEYNNVSLISEEVQEIFIESNIGDTALKYNICTSDDIDSCRTYDCVFLTIGTLSYHDPYNLKGTKGYIQSPYPTYNTLDEVDDTDSIAVIGTGLASLDVIRYVTEHHPNLPITVTSRKGALPRVRGNMPDLEFKYLTPENFNELKRQHFGTVPLEEAMKLFDLECEYYNIQVNKMLDVNMENHIEQLEFDLNHPDELGSFQSLLEGIKENMNWIWNSFSRTDQIEFLNRYQRILKANSNPMPPRTAELIIHGIKNNLVKIKPNLKNVTYDSNKFNFQYDDGKDTHEQYDVGKDTHEQYDVVINATGSKTHLADLDADDQLVINLENRQLIQAHPLGGIQIVPETNQVISPRFGTLNDVYALGQLTNGINQSRNGVMMIVKQAVGVVSQLFKS</sequence>
<gene>
    <name evidence="2" type="ORF">ISP08_05430</name>
</gene>
<keyword evidence="3" id="KW-1185">Reference proteome</keyword>
<dbReference type="PANTHER" id="PTHR40254:SF1">
    <property type="entry name" value="BLR0577 PROTEIN"/>
    <property type="match status" value="1"/>
</dbReference>
<dbReference type="SUPFAM" id="SSF51905">
    <property type="entry name" value="FAD/NAD(P)-binding domain"/>
    <property type="match status" value="1"/>
</dbReference>
<evidence type="ECO:0000313" key="3">
    <source>
        <dbReference type="Proteomes" id="UP000594455"/>
    </source>
</evidence>
<dbReference type="Gene3D" id="3.50.50.60">
    <property type="entry name" value="FAD/NAD(P)-binding domain"/>
    <property type="match status" value="1"/>
</dbReference>
<proteinExistence type="predicted"/>
<organism evidence="2 3">
    <name type="scientific">Staphylococcus lloydii</name>
    <dbReference type="NCBI Taxonomy" id="2781774"/>
    <lineage>
        <taxon>Bacteria</taxon>
        <taxon>Bacillati</taxon>
        <taxon>Bacillota</taxon>
        <taxon>Bacilli</taxon>
        <taxon>Bacillales</taxon>
        <taxon>Staphylococcaceae</taxon>
        <taxon>Staphylococcus</taxon>
    </lineage>
</organism>
<dbReference type="Pfam" id="PF13454">
    <property type="entry name" value="NAD_binding_9"/>
    <property type="match status" value="1"/>
</dbReference>
<dbReference type="Proteomes" id="UP000594455">
    <property type="component" value="Chromosome"/>
</dbReference>
<accession>A0A7T1B1T0</accession>
<dbReference type="AlphaFoldDB" id="A0A7T1B1T0"/>
<name>A0A7T1B1T0_9STAP</name>
<evidence type="ECO:0000259" key="1">
    <source>
        <dbReference type="Pfam" id="PF13454"/>
    </source>
</evidence>